<name>A0A6A6C1Z8_ZASCE</name>
<dbReference type="CDD" id="cd00590">
    <property type="entry name" value="RRM_SF"/>
    <property type="match status" value="1"/>
</dbReference>
<dbReference type="InterPro" id="IPR035979">
    <property type="entry name" value="RBD_domain_sf"/>
</dbReference>
<dbReference type="Gene3D" id="3.30.70.330">
    <property type="match status" value="1"/>
</dbReference>
<reference evidence="2" key="1">
    <citation type="journal article" date="2020" name="Stud. Mycol.">
        <title>101 Dothideomycetes genomes: a test case for predicting lifestyles and emergence of pathogens.</title>
        <authorList>
            <person name="Haridas S."/>
            <person name="Albert R."/>
            <person name="Binder M."/>
            <person name="Bloem J."/>
            <person name="Labutti K."/>
            <person name="Salamov A."/>
            <person name="Andreopoulos B."/>
            <person name="Baker S."/>
            <person name="Barry K."/>
            <person name="Bills G."/>
            <person name="Bluhm B."/>
            <person name="Cannon C."/>
            <person name="Castanera R."/>
            <person name="Culley D."/>
            <person name="Daum C."/>
            <person name="Ezra D."/>
            <person name="Gonzalez J."/>
            <person name="Henrissat B."/>
            <person name="Kuo A."/>
            <person name="Liang C."/>
            <person name="Lipzen A."/>
            <person name="Lutzoni F."/>
            <person name="Magnuson J."/>
            <person name="Mondo S."/>
            <person name="Nolan M."/>
            <person name="Ohm R."/>
            <person name="Pangilinan J."/>
            <person name="Park H.-J."/>
            <person name="Ramirez L."/>
            <person name="Alfaro M."/>
            <person name="Sun H."/>
            <person name="Tritt A."/>
            <person name="Yoshinaga Y."/>
            <person name="Zwiers L.-H."/>
            <person name="Turgeon B."/>
            <person name="Goodwin S."/>
            <person name="Spatafora J."/>
            <person name="Crous P."/>
            <person name="Grigoriev I."/>
        </authorList>
    </citation>
    <scope>NUCLEOTIDE SEQUENCE</scope>
    <source>
        <strain evidence="2">ATCC 36951</strain>
    </source>
</reference>
<feature type="compositionally biased region" description="Polar residues" evidence="1">
    <location>
        <begin position="281"/>
        <end position="293"/>
    </location>
</feature>
<evidence type="ECO:0008006" key="4">
    <source>
        <dbReference type="Google" id="ProtNLM"/>
    </source>
</evidence>
<dbReference type="GeneID" id="54562378"/>
<keyword evidence="3" id="KW-1185">Reference proteome</keyword>
<dbReference type="AlphaFoldDB" id="A0A6A6C1Z8"/>
<dbReference type="RefSeq" id="XP_033661874.1">
    <property type="nucleotide sequence ID" value="XM_033809106.1"/>
</dbReference>
<dbReference type="EMBL" id="ML993622">
    <property type="protein sequence ID" value="KAF2160985.1"/>
    <property type="molecule type" value="Genomic_DNA"/>
</dbReference>
<feature type="region of interest" description="Disordered" evidence="1">
    <location>
        <begin position="201"/>
        <end position="377"/>
    </location>
</feature>
<dbReference type="SUPFAM" id="SSF54928">
    <property type="entry name" value="RNA-binding domain, RBD"/>
    <property type="match status" value="1"/>
</dbReference>
<proteinExistence type="predicted"/>
<dbReference type="GO" id="GO:0003676">
    <property type="term" value="F:nucleic acid binding"/>
    <property type="evidence" value="ECO:0007669"/>
    <property type="project" value="InterPro"/>
</dbReference>
<feature type="compositionally biased region" description="Basic and acidic residues" evidence="1">
    <location>
        <begin position="297"/>
        <end position="320"/>
    </location>
</feature>
<evidence type="ECO:0000313" key="2">
    <source>
        <dbReference type="EMBL" id="KAF2160985.1"/>
    </source>
</evidence>
<evidence type="ECO:0000256" key="1">
    <source>
        <dbReference type="SAM" id="MobiDB-lite"/>
    </source>
</evidence>
<sequence>MADQSVDGLIARLAYIAPQAPGLWANELSDLSARLTHAIRSERANDPYRTHHQPPITRQPPFAVVVTNIPVRIKAEEVEGFLSHFGAVVNCRLWGQQPNFMAEVVFLKQEAAEKVIHASWQALSHEYRLLQAWWKPQTLDSNASGFSFHSGPLTAPLASPQESAPARQPAPAIAFIQVPRGQNWQFHGRQQLTIIKHGDPTFPRFNFEPQQMYPPHAMYPHHPTHPPHPTYQAPSIHTAPYPPSAPSTQATLPAFSQAKSTLPKSTQPSHLKKNKVPKDQGLSNVQPKVNTSEEQGEELKKSPPSSRSERPPDSCDEAHGGKKRKAVKMEDSSATTGIEEEVSPDMAVSRGDGGMKLRRSARKAIKPDPGAEVGLKEEDVEQTLIKKEIMDE</sequence>
<accession>A0A6A6C1Z8</accession>
<protein>
    <recommendedName>
        <fullName evidence="4">RRM domain-containing protein</fullName>
    </recommendedName>
</protein>
<evidence type="ECO:0000313" key="3">
    <source>
        <dbReference type="Proteomes" id="UP000799537"/>
    </source>
</evidence>
<gene>
    <name evidence="2" type="ORF">M409DRAFT_28591</name>
</gene>
<dbReference type="Proteomes" id="UP000799537">
    <property type="component" value="Unassembled WGS sequence"/>
</dbReference>
<dbReference type="InterPro" id="IPR012677">
    <property type="entry name" value="Nucleotide-bd_a/b_plait_sf"/>
</dbReference>
<organism evidence="2 3">
    <name type="scientific">Zasmidium cellare ATCC 36951</name>
    <dbReference type="NCBI Taxonomy" id="1080233"/>
    <lineage>
        <taxon>Eukaryota</taxon>
        <taxon>Fungi</taxon>
        <taxon>Dikarya</taxon>
        <taxon>Ascomycota</taxon>
        <taxon>Pezizomycotina</taxon>
        <taxon>Dothideomycetes</taxon>
        <taxon>Dothideomycetidae</taxon>
        <taxon>Mycosphaerellales</taxon>
        <taxon>Mycosphaerellaceae</taxon>
        <taxon>Zasmidium</taxon>
    </lineage>
</organism>
<feature type="compositionally biased region" description="Polar residues" evidence="1">
    <location>
        <begin position="257"/>
        <end position="269"/>
    </location>
</feature>
<feature type="compositionally biased region" description="Low complexity" evidence="1">
    <location>
        <begin position="211"/>
        <end position="221"/>
    </location>
</feature>